<dbReference type="GO" id="GO:0003677">
    <property type="term" value="F:DNA binding"/>
    <property type="evidence" value="ECO:0007669"/>
    <property type="project" value="InterPro"/>
</dbReference>
<keyword evidence="3 11" id="KW-0548">Nucleotidyltransferase</keyword>
<dbReference type="CDD" id="cd18137">
    <property type="entry name" value="HLD_clamp_pol_III_gamma_tau"/>
    <property type="match status" value="1"/>
</dbReference>
<comment type="caution">
    <text evidence="14">The sequence shown here is derived from an EMBL/GenBank/DDBJ whole genome shotgun (WGS) entry which is preliminary data.</text>
</comment>
<evidence type="ECO:0000256" key="5">
    <source>
        <dbReference type="ARBA" id="ARBA00022723"/>
    </source>
</evidence>
<dbReference type="SMART" id="SM00382">
    <property type="entry name" value="AAA"/>
    <property type="match status" value="1"/>
</dbReference>
<feature type="region of interest" description="Disordered" evidence="12">
    <location>
        <begin position="389"/>
        <end position="413"/>
    </location>
</feature>
<evidence type="ECO:0000256" key="10">
    <source>
        <dbReference type="ARBA" id="ARBA00049244"/>
    </source>
</evidence>
<keyword evidence="2 11" id="KW-0808">Transferase</keyword>
<gene>
    <name evidence="11" type="primary">dnaX</name>
    <name evidence="14" type="ORF">DI586_02865</name>
</gene>
<keyword evidence="7" id="KW-0862">Zinc</keyword>
<dbReference type="CDD" id="cd00009">
    <property type="entry name" value="AAA"/>
    <property type="match status" value="1"/>
</dbReference>
<dbReference type="Gene3D" id="1.20.272.10">
    <property type="match status" value="1"/>
</dbReference>
<proteinExistence type="inferred from homology"/>
<keyword evidence="5" id="KW-0479">Metal-binding</keyword>
<evidence type="ECO:0000256" key="11">
    <source>
        <dbReference type="RuleBase" id="RU364063"/>
    </source>
</evidence>
<reference evidence="14 15" key="1">
    <citation type="submission" date="2017-08" db="EMBL/GenBank/DDBJ databases">
        <title>Infants hospitalized years apart are colonized by the same room-sourced microbial strains.</title>
        <authorList>
            <person name="Brooks B."/>
            <person name="Olm M.R."/>
            <person name="Firek B.A."/>
            <person name="Baker R."/>
            <person name="Thomas B.C."/>
            <person name="Morowitz M.J."/>
            <person name="Banfield J.F."/>
        </authorList>
    </citation>
    <scope>NUCLEOTIDE SEQUENCE [LARGE SCALE GENOMIC DNA]</scope>
    <source>
        <strain evidence="14">S2_006_000_R2_64</strain>
    </source>
</reference>
<dbReference type="FunFam" id="3.40.50.300:FF:000014">
    <property type="entry name" value="DNA polymerase III subunit gamma/tau"/>
    <property type="match status" value="1"/>
</dbReference>
<evidence type="ECO:0000259" key="13">
    <source>
        <dbReference type="SMART" id="SM00382"/>
    </source>
</evidence>
<dbReference type="AlphaFoldDB" id="A0A2W5FQI6"/>
<evidence type="ECO:0000256" key="6">
    <source>
        <dbReference type="ARBA" id="ARBA00022741"/>
    </source>
</evidence>
<dbReference type="InterPro" id="IPR027417">
    <property type="entry name" value="P-loop_NTPase"/>
</dbReference>
<dbReference type="InterPro" id="IPR008921">
    <property type="entry name" value="DNA_pol3_clamp-load_cplx_C"/>
</dbReference>
<comment type="function">
    <text evidence="11">DNA polymerase III is a complex, multichain enzyme responsible for most of the replicative synthesis in bacteria. This DNA polymerase also exhibits 3' to 5' exonuclease activity.</text>
</comment>
<comment type="similarity">
    <text evidence="1 11">Belongs to the DnaX/STICHEL family.</text>
</comment>
<dbReference type="NCBIfam" id="NF004046">
    <property type="entry name" value="PRK05563.1"/>
    <property type="match status" value="1"/>
</dbReference>
<evidence type="ECO:0000256" key="7">
    <source>
        <dbReference type="ARBA" id="ARBA00022833"/>
    </source>
</evidence>
<evidence type="ECO:0000313" key="15">
    <source>
        <dbReference type="Proteomes" id="UP000249739"/>
    </source>
</evidence>
<name>A0A2W5FQI6_9BACT</name>
<keyword evidence="9 11" id="KW-0239">DNA-directed DNA polymerase</keyword>
<dbReference type="GO" id="GO:0005524">
    <property type="term" value="F:ATP binding"/>
    <property type="evidence" value="ECO:0007669"/>
    <property type="project" value="UniProtKB-KW"/>
</dbReference>
<feature type="compositionally biased region" description="Low complexity" evidence="12">
    <location>
        <begin position="390"/>
        <end position="400"/>
    </location>
</feature>
<dbReference type="InterPro" id="IPR003593">
    <property type="entry name" value="AAA+_ATPase"/>
</dbReference>
<dbReference type="PANTHER" id="PTHR11669">
    <property type="entry name" value="REPLICATION FACTOR C / DNA POLYMERASE III GAMMA-TAU SUBUNIT"/>
    <property type="match status" value="1"/>
</dbReference>
<dbReference type="EMBL" id="QFOT01000018">
    <property type="protein sequence ID" value="PZP56674.1"/>
    <property type="molecule type" value="Genomic_DNA"/>
</dbReference>
<dbReference type="SUPFAM" id="SSF52540">
    <property type="entry name" value="P-loop containing nucleoside triphosphate hydrolases"/>
    <property type="match status" value="1"/>
</dbReference>
<evidence type="ECO:0000256" key="9">
    <source>
        <dbReference type="ARBA" id="ARBA00022932"/>
    </source>
</evidence>
<dbReference type="InterPro" id="IPR050238">
    <property type="entry name" value="DNA_Rep/Repair_Clamp_Loader"/>
</dbReference>
<evidence type="ECO:0000256" key="4">
    <source>
        <dbReference type="ARBA" id="ARBA00022705"/>
    </source>
</evidence>
<dbReference type="Pfam" id="PF13177">
    <property type="entry name" value="DNA_pol3_delta2"/>
    <property type="match status" value="1"/>
</dbReference>
<dbReference type="Pfam" id="PF12169">
    <property type="entry name" value="DNA_pol3_gamma3"/>
    <property type="match status" value="1"/>
</dbReference>
<dbReference type="InterPro" id="IPR022107">
    <property type="entry name" value="DNA_pol_III_gamma/tau_C"/>
</dbReference>
<dbReference type="NCBIfam" id="TIGR02397">
    <property type="entry name" value="dnaX_nterm"/>
    <property type="match status" value="1"/>
</dbReference>
<organism evidence="14 15">
    <name type="scientific">Micavibrio aeruginosavorus</name>
    <dbReference type="NCBI Taxonomy" id="349221"/>
    <lineage>
        <taxon>Bacteria</taxon>
        <taxon>Pseudomonadati</taxon>
        <taxon>Bdellovibrionota</taxon>
        <taxon>Bdellovibrionia</taxon>
        <taxon>Bdellovibrionales</taxon>
        <taxon>Pseudobdellovibrionaceae</taxon>
        <taxon>Micavibrio</taxon>
    </lineage>
</organism>
<evidence type="ECO:0000256" key="12">
    <source>
        <dbReference type="SAM" id="MobiDB-lite"/>
    </source>
</evidence>
<dbReference type="GO" id="GO:0003887">
    <property type="term" value="F:DNA-directed DNA polymerase activity"/>
    <property type="evidence" value="ECO:0007669"/>
    <property type="project" value="UniProtKB-KW"/>
</dbReference>
<protein>
    <recommendedName>
        <fullName evidence="11">DNA polymerase III subunit gamma/tau</fullName>
        <ecNumber evidence="11">2.7.7.7</ecNumber>
    </recommendedName>
</protein>
<evidence type="ECO:0000313" key="14">
    <source>
        <dbReference type="EMBL" id="PZP56674.1"/>
    </source>
</evidence>
<evidence type="ECO:0000256" key="3">
    <source>
        <dbReference type="ARBA" id="ARBA00022695"/>
    </source>
</evidence>
<dbReference type="Proteomes" id="UP000249739">
    <property type="component" value="Unassembled WGS sequence"/>
</dbReference>
<evidence type="ECO:0000256" key="2">
    <source>
        <dbReference type="ARBA" id="ARBA00022679"/>
    </source>
</evidence>
<keyword evidence="6 11" id="KW-0547">Nucleotide-binding</keyword>
<dbReference type="InterPro" id="IPR012763">
    <property type="entry name" value="DNA_pol_III_sug/sutau_N"/>
</dbReference>
<dbReference type="Pfam" id="PF22608">
    <property type="entry name" value="DNAX_ATPase_lid"/>
    <property type="match status" value="1"/>
</dbReference>
<keyword evidence="8 11" id="KW-0067">ATP-binding</keyword>
<dbReference type="GO" id="GO:0006261">
    <property type="term" value="P:DNA-templated DNA replication"/>
    <property type="evidence" value="ECO:0007669"/>
    <property type="project" value="TreeGrafter"/>
</dbReference>
<dbReference type="InterPro" id="IPR022754">
    <property type="entry name" value="DNA_pol_III_gamma-3"/>
</dbReference>
<comment type="catalytic activity">
    <reaction evidence="10 11">
        <text>DNA(n) + a 2'-deoxyribonucleoside 5'-triphosphate = DNA(n+1) + diphosphate</text>
        <dbReference type="Rhea" id="RHEA:22508"/>
        <dbReference type="Rhea" id="RHEA-COMP:17339"/>
        <dbReference type="Rhea" id="RHEA-COMP:17340"/>
        <dbReference type="ChEBI" id="CHEBI:33019"/>
        <dbReference type="ChEBI" id="CHEBI:61560"/>
        <dbReference type="ChEBI" id="CHEBI:173112"/>
        <dbReference type="EC" id="2.7.7.7"/>
    </reaction>
</comment>
<dbReference type="FunFam" id="1.10.8.60:FF:000013">
    <property type="entry name" value="DNA polymerase III subunit gamma/tau"/>
    <property type="match status" value="1"/>
</dbReference>
<accession>A0A2W5FQI6</accession>
<feature type="domain" description="AAA+ ATPase" evidence="13">
    <location>
        <begin position="42"/>
        <end position="189"/>
    </location>
</feature>
<dbReference type="NCBIfam" id="NF006585">
    <property type="entry name" value="PRK09111.1"/>
    <property type="match status" value="1"/>
</dbReference>
<dbReference type="GO" id="GO:0009360">
    <property type="term" value="C:DNA polymerase III complex"/>
    <property type="evidence" value="ECO:0007669"/>
    <property type="project" value="InterPro"/>
</dbReference>
<comment type="subunit">
    <text evidence="11">DNA polymerase III contains a core (composed of alpha, epsilon and theta chains) that associates with a tau subunit. This core dimerizes to form the POLIII' complex. PolIII' associates with the gamma complex (composed of gamma, delta, delta', psi and chi chains) and with the beta chain to form the complete DNA polymerase III complex.</text>
</comment>
<dbReference type="Gene3D" id="3.40.50.300">
    <property type="entry name" value="P-loop containing nucleotide triphosphate hydrolases"/>
    <property type="match status" value="1"/>
</dbReference>
<keyword evidence="4 11" id="KW-0235">DNA replication</keyword>
<evidence type="ECO:0000256" key="8">
    <source>
        <dbReference type="ARBA" id="ARBA00022840"/>
    </source>
</evidence>
<dbReference type="EC" id="2.7.7.7" evidence="11"/>
<dbReference type="PANTHER" id="PTHR11669:SF0">
    <property type="entry name" value="PROTEIN STICHEL-LIKE 2"/>
    <property type="match status" value="1"/>
</dbReference>
<evidence type="ECO:0000256" key="1">
    <source>
        <dbReference type="ARBA" id="ARBA00006360"/>
    </source>
</evidence>
<sequence length="560" mass="60900">MSENHKEYRVLARKYRPQNFDQLIGQDALVRTLKTAIETGRIAHAYMLTGVRGVGKTTTARIIARALNYVGPDGKAGPTTGPTDDCDICKAIMEDRHPDVMEMDAASRTGIDDIREILDGVRYAPTQARYKVYIIDEVHMLSKNAFNALLKTLEEPPPHVIFIFATTEIRKVPVTVLSRCQRFNLRRVDAETLSKYYTWVSTQEKVGIEDEAVAMIARAADGSVRDGLSILDQAMAQGAGGTITTTQVRDMLGLADRSKLLDLYEEILKGDCPKALEMMADLYRAGADPSSVIQDLLDITHLMSKFQAISAPPQTVEPNMATQERERAAKIASSVTMPVLGRVWQILLKGLSEVQYASNPQSAAEMVVIRLAYASTLPDPATLVKKLQEGGSVSSPSPRGNGNGSSMGGSTASFVSGASPQVKAVAHHQNEPVAIANNNLGTLQDVVSLLEQNGAMILSSNVYQYVELVKLEAGVLEFSTLPNAPPKLSSDLLKKLNEITGQRWMVSISAKKGQPTLAMQGAAAKAQELEDIKADPLVKKIFDTFPGAEIISIKPHEEEI</sequence>
<dbReference type="Pfam" id="PF12362">
    <property type="entry name" value="DUF3646"/>
    <property type="match status" value="1"/>
</dbReference>
<dbReference type="InterPro" id="IPR045085">
    <property type="entry name" value="HLD_clamp_pol_III_gamma_tau"/>
</dbReference>
<dbReference type="Gene3D" id="1.10.8.60">
    <property type="match status" value="1"/>
</dbReference>
<dbReference type="GO" id="GO:0046872">
    <property type="term" value="F:metal ion binding"/>
    <property type="evidence" value="ECO:0007669"/>
    <property type="project" value="UniProtKB-KW"/>
</dbReference>
<dbReference type="SUPFAM" id="SSF48019">
    <property type="entry name" value="post-AAA+ oligomerization domain-like"/>
    <property type="match status" value="1"/>
</dbReference>